<evidence type="ECO:0000256" key="3">
    <source>
        <dbReference type="ARBA" id="ARBA00012733"/>
    </source>
</evidence>
<accession>A0A2S8G2Y1</accession>
<gene>
    <name evidence="6" type="ORF">C5Y96_02560</name>
</gene>
<dbReference type="AlphaFoldDB" id="A0A2S8G2Y1"/>
<dbReference type="InterPro" id="IPR036278">
    <property type="entry name" value="Sialidase_sf"/>
</dbReference>
<dbReference type="EMBL" id="PUIA01000016">
    <property type="protein sequence ID" value="PQO38783.1"/>
    <property type="molecule type" value="Genomic_DNA"/>
</dbReference>
<comment type="similarity">
    <text evidence="2">Belongs to the glycosyl hydrolase 33 family.</text>
</comment>
<dbReference type="InterPro" id="IPR011040">
    <property type="entry name" value="Sialidase"/>
</dbReference>
<reference evidence="6 7" key="1">
    <citation type="submission" date="2018-02" db="EMBL/GenBank/DDBJ databases">
        <title>Comparative genomes isolates from brazilian mangrove.</title>
        <authorList>
            <person name="Araujo J.E."/>
            <person name="Taketani R.G."/>
            <person name="Silva M.C.P."/>
            <person name="Loureco M.V."/>
            <person name="Andreote F.D."/>
        </authorList>
    </citation>
    <scope>NUCLEOTIDE SEQUENCE [LARGE SCALE GENOMIC DNA]</scope>
    <source>
        <strain evidence="6 7">HEX-2 MGV</strain>
    </source>
</reference>
<protein>
    <recommendedName>
        <fullName evidence="3">exo-alpha-sialidase</fullName>
        <ecNumber evidence="3">3.2.1.18</ecNumber>
    </recommendedName>
</protein>
<dbReference type="InterPro" id="IPR026856">
    <property type="entry name" value="Sialidase_fam"/>
</dbReference>
<feature type="domain" description="Sialidase" evidence="5">
    <location>
        <begin position="575"/>
        <end position="879"/>
    </location>
</feature>
<proteinExistence type="inferred from homology"/>
<dbReference type="SUPFAM" id="SSF50939">
    <property type="entry name" value="Sialidases"/>
    <property type="match status" value="2"/>
</dbReference>
<comment type="caution">
    <text evidence="6">The sequence shown here is derived from an EMBL/GenBank/DDBJ whole genome shotgun (WGS) entry which is preliminary data.</text>
</comment>
<evidence type="ECO:0000313" key="7">
    <source>
        <dbReference type="Proteomes" id="UP000240009"/>
    </source>
</evidence>
<dbReference type="GO" id="GO:0009313">
    <property type="term" value="P:oligosaccharide catabolic process"/>
    <property type="evidence" value="ECO:0007669"/>
    <property type="project" value="TreeGrafter"/>
</dbReference>
<dbReference type="Gene3D" id="2.120.10.10">
    <property type="match status" value="2"/>
</dbReference>
<evidence type="ECO:0000256" key="4">
    <source>
        <dbReference type="SAM" id="SignalP"/>
    </source>
</evidence>
<name>A0A2S8G2Y1_9BACT</name>
<evidence type="ECO:0000259" key="5">
    <source>
        <dbReference type="Pfam" id="PF13088"/>
    </source>
</evidence>
<dbReference type="GO" id="GO:0005737">
    <property type="term" value="C:cytoplasm"/>
    <property type="evidence" value="ECO:0007669"/>
    <property type="project" value="TreeGrafter"/>
</dbReference>
<dbReference type="PANTHER" id="PTHR10628">
    <property type="entry name" value="SIALIDASE"/>
    <property type="match status" value="1"/>
</dbReference>
<organism evidence="6 7">
    <name type="scientific">Blastopirellula marina</name>
    <dbReference type="NCBI Taxonomy" id="124"/>
    <lineage>
        <taxon>Bacteria</taxon>
        <taxon>Pseudomonadati</taxon>
        <taxon>Planctomycetota</taxon>
        <taxon>Planctomycetia</taxon>
        <taxon>Pirellulales</taxon>
        <taxon>Pirellulaceae</taxon>
        <taxon>Blastopirellula</taxon>
    </lineage>
</organism>
<dbReference type="GO" id="GO:0004308">
    <property type="term" value="F:exo-alpha-sialidase activity"/>
    <property type="evidence" value="ECO:0007669"/>
    <property type="project" value="UniProtKB-EC"/>
</dbReference>
<feature type="signal peptide" evidence="4">
    <location>
        <begin position="1"/>
        <end position="26"/>
    </location>
</feature>
<evidence type="ECO:0000313" key="6">
    <source>
        <dbReference type="EMBL" id="PQO38783.1"/>
    </source>
</evidence>
<dbReference type="Pfam" id="PF13088">
    <property type="entry name" value="BNR_2"/>
    <property type="match status" value="2"/>
</dbReference>
<dbReference type="PANTHER" id="PTHR10628:SF30">
    <property type="entry name" value="EXO-ALPHA-SIALIDASE"/>
    <property type="match status" value="1"/>
</dbReference>
<feature type="chain" id="PRO_5015598442" description="exo-alpha-sialidase" evidence="4">
    <location>
        <begin position="27"/>
        <end position="908"/>
    </location>
</feature>
<sequence>MRPFRLVLRCYAMLLSVAVTWVPLSAEVLHAIESGVAQQVRFDGPVWSAKEEGLEGQGVGNVAWASRGIVGPNAKVRIQLALNELNHTAASISLGPGSQFGFDGAGKRLFLQGAVFGGETKFLKVAESSIQPGKMFLVELTTADGRLNISIDSKQVYEGPLKGPLGLVGLRPWRSTMTVLQFTLEGDLSDGAWLPKKLSDEITIPTIDLASDFLRQTVIARGTKDVYQGHPTTLLMPDGKTLFAAWTYNHGGKCGPLKRSDDGGLTWSDLIDVPKNWSDVENCPCLHRLVDSGGTARLFVFAGRGDMTQSVSLDQGKTWSPMQKNGLKCIVAPITILPIENGTKHLAIYHRGAEDQDRPPLQIWQAISSDGGLTWGNQTMVAAVEGANPCEPFLLRSPDGKQIMCLMRENARRLNSLVMVSDDEGETWSDPQEVNAALTGDRHCARYTEDGRLVIAFRDVVKKSPTYGHFVVWVGAYDDILAGKPGQYRARLLEHHGRPLDTGYPGLERLPDGTFVATTYVGYRPDEKNSVVSVRFTIDELDRLAKEGQPITIWKSGENGYDTYRIPALIQAKDGTLLAFCEGRRNSRSDTGAIDLVMKRSADQGKTWSDQIVVWQDKDNTCGNPCPVVDESTGRIHLLLTHNLGEDHESDIKLKKSKGTRTVWVCHSDDHGKTWTAPIEITDSTKNPDWGWYATGPGVGIQLKHGPHKGRLVIPCDHSYSIDPAVDKKGYGFGSHVIFSDDHGKTWQLGGTIHPNMNECQVVEIGVQGHMVIDMRSYRGQGCRAQSISTDGGKTWSEITDARELVSPVCQASLIRYQWPTTDEQGVLLFSSPRDPSKRRNLTVLASFDDNKTWPWKKTLFPSHTAYSCLAPLGDGQVGCLAEVGENNPYETISLFIIDLPKSEAKNR</sequence>
<dbReference type="GO" id="GO:0006689">
    <property type="term" value="P:ganglioside catabolic process"/>
    <property type="evidence" value="ECO:0007669"/>
    <property type="project" value="TreeGrafter"/>
</dbReference>
<comment type="catalytic activity">
    <reaction evidence="1">
        <text>Hydrolysis of alpha-(2-&gt;3)-, alpha-(2-&gt;6)-, alpha-(2-&gt;8)- glycosidic linkages of terminal sialic acid residues in oligosaccharides, glycoproteins, glycolipids, colominic acid and synthetic substrates.</text>
        <dbReference type="EC" id="3.2.1.18"/>
    </reaction>
</comment>
<dbReference type="CDD" id="cd15482">
    <property type="entry name" value="Sialidase_non-viral"/>
    <property type="match status" value="2"/>
</dbReference>
<dbReference type="EC" id="3.2.1.18" evidence="3"/>
<keyword evidence="4" id="KW-0732">Signal</keyword>
<feature type="domain" description="Sialidase" evidence="5">
    <location>
        <begin position="261"/>
        <end position="456"/>
    </location>
</feature>
<evidence type="ECO:0000256" key="2">
    <source>
        <dbReference type="ARBA" id="ARBA00009348"/>
    </source>
</evidence>
<evidence type="ECO:0000256" key="1">
    <source>
        <dbReference type="ARBA" id="ARBA00000427"/>
    </source>
</evidence>
<dbReference type="Proteomes" id="UP000240009">
    <property type="component" value="Unassembled WGS sequence"/>
</dbReference>
<dbReference type="GO" id="GO:0016020">
    <property type="term" value="C:membrane"/>
    <property type="evidence" value="ECO:0007669"/>
    <property type="project" value="TreeGrafter"/>
</dbReference>